<name>A0A4Y9SCN0_9BURK</name>
<dbReference type="RefSeq" id="WP_135203359.1">
    <property type="nucleotide sequence ID" value="NZ_SPVG01000202.1"/>
</dbReference>
<dbReference type="AlphaFoldDB" id="A0A4Y9SCN0"/>
<organism evidence="2 3">
    <name type="scientific">Duganella callida</name>
    <dbReference type="NCBI Taxonomy" id="2561932"/>
    <lineage>
        <taxon>Bacteria</taxon>
        <taxon>Pseudomonadati</taxon>
        <taxon>Pseudomonadota</taxon>
        <taxon>Betaproteobacteria</taxon>
        <taxon>Burkholderiales</taxon>
        <taxon>Oxalobacteraceae</taxon>
        <taxon>Telluria group</taxon>
        <taxon>Duganella</taxon>
    </lineage>
</organism>
<evidence type="ECO:0000313" key="3">
    <source>
        <dbReference type="Proteomes" id="UP000297729"/>
    </source>
</evidence>
<protein>
    <submittedName>
        <fullName evidence="2">Uncharacterized protein</fullName>
    </submittedName>
</protein>
<feature type="signal peptide" evidence="1">
    <location>
        <begin position="1"/>
        <end position="25"/>
    </location>
</feature>
<dbReference type="Proteomes" id="UP000297729">
    <property type="component" value="Unassembled WGS sequence"/>
</dbReference>
<feature type="chain" id="PRO_5021434851" evidence="1">
    <location>
        <begin position="26"/>
        <end position="167"/>
    </location>
</feature>
<sequence length="167" mass="19001">MNYPKKTAQATMIAVSILFSTQSSASEQVADRAEVFVIPKLMRFRFAVTADHARSIGCHYQIEDFQGLSALSEIVKNDETVDFASNDITRSYFVVVDLVHNSKNYITYAFDADEKNGNVIAKITYENERSVYSEFPADTTDNIRKFLNGRNFYISGTEYKNQPCNFK</sequence>
<keyword evidence="3" id="KW-1185">Reference proteome</keyword>
<gene>
    <name evidence="2" type="ORF">E4L98_20290</name>
</gene>
<dbReference type="EMBL" id="SPVG01000202">
    <property type="protein sequence ID" value="TFW17547.1"/>
    <property type="molecule type" value="Genomic_DNA"/>
</dbReference>
<accession>A0A4Y9SCN0</accession>
<reference evidence="2 3" key="1">
    <citation type="submission" date="2019-03" db="EMBL/GenBank/DDBJ databases">
        <title>Draft Genome Sequence of Duganella callidus sp. nov., a Novel Duganella Species Isolated from Cultivated Soil.</title>
        <authorList>
            <person name="Raths R."/>
            <person name="Peta V."/>
            <person name="Bucking H."/>
        </authorList>
    </citation>
    <scope>NUCLEOTIDE SEQUENCE [LARGE SCALE GENOMIC DNA]</scope>
    <source>
        <strain evidence="2 3">DN04</strain>
    </source>
</reference>
<keyword evidence="1" id="KW-0732">Signal</keyword>
<proteinExistence type="predicted"/>
<evidence type="ECO:0000256" key="1">
    <source>
        <dbReference type="SAM" id="SignalP"/>
    </source>
</evidence>
<evidence type="ECO:0000313" key="2">
    <source>
        <dbReference type="EMBL" id="TFW17547.1"/>
    </source>
</evidence>
<comment type="caution">
    <text evidence="2">The sequence shown here is derived from an EMBL/GenBank/DDBJ whole genome shotgun (WGS) entry which is preliminary data.</text>
</comment>